<dbReference type="KEGG" id="alus:STSP2_03335"/>
<evidence type="ECO:0000259" key="1">
    <source>
        <dbReference type="Pfam" id="PF09364"/>
    </source>
</evidence>
<dbReference type="Gene3D" id="3.40.50.920">
    <property type="match status" value="1"/>
</dbReference>
<dbReference type="EMBL" id="CP019791">
    <property type="protein sequence ID" value="AQT70131.1"/>
    <property type="molecule type" value="Genomic_DNA"/>
</dbReference>
<dbReference type="GO" id="GO:0047905">
    <property type="term" value="F:fructose-6-phosphate phosphoketolase activity"/>
    <property type="evidence" value="ECO:0007669"/>
    <property type="project" value="UniProtKB-EC"/>
</dbReference>
<accession>A0A1U9NQB7</accession>
<dbReference type="Pfam" id="PF09364">
    <property type="entry name" value="XFP_N"/>
    <property type="match status" value="1"/>
</dbReference>
<name>A0A1U9NQB7_9BACT</name>
<dbReference type="EC" id="4.1.2.22" evidence="2"/>
<dbReference type="InterPro" id="IPR029061">
    <property type="entry name" value="THDP-binding"/>
</dbReference>
<keyword evidence="2" id="KW-0456">Lyase</keyword>
<protein>
    <submittedName>
        <fullName evidence="2">Xylulose-5-phosphate/fructose-6-phosphate phosphoketolase</fullName>
        <ecNumber evidence="2">4.1.2.22</ecNumber>
    </submittedName>
</protein>
<reference evidence="3" key="1">
    <citation type="submission" date="2017-02" db="EMBL/GenBank/DDBJ databases">
        <title>Comparative genomics and description of representatives of a novel lineage of planctomycetes thriving in anoxic sediments.</title>
        <authorList>
            <person name="Spring S."/>
            <person name="Bunk B."/>
            <person name="Sproer C."/>
        </authorList>
    </citation>
    <scope>NUCLEOTIDE SEQUENCE [LARGE SCALE GENOMIC DNA]</scope>
    <source>
        <strain evidence="3">ST-NAGAB-D1</strain>
    </source>
</reference>
<dbReference type="InterPro" id="IPR018970">
    <property type="entry name" value="Xul5P/Fru6P_PKetolase_N"/>
</dbReference>
<keyword evidence="3" id="KW-1185">Reference proteome</keyword>
<dbReference type="Proteomes" id="UP000189674">
    <property type="component" value="Chromosome"/>
</dbReference>
<dbReference type="PANTHER" id="PTHR31273:SF0">
    <property type="entry name" value="PHOSPHOKETOLASE-RELATED"/>
    <property type="match status" value="1"/>
</dbReference>
<feature type="domain" description="Xylulose 5-phosphate/Fructose 6-phosphate phosphoketolase N-terminal" evidence="1">
    <location>
        <begin position="69"/>
        <end position="383"/>
    </location>
</feature>
<dbReference type="Gene3D" id="3.40.50.970">
    <property type="match status" value="2"/>
</dbReference>
<dbReference type="InterPro" id="IPR005593">
    <property type="entry name" value="Xul5P/Fru6P_PKetolase"/>
</dbReference>
<gene>
    <name evidence="2" type="primary">xfp</name>
    <name evidence="2" type="ORF">STSP2_03335</name>
</gene>
<proteinExistence type="predicted"/>
<dbReference type="PANTHER" id="PTHR31273">
    <property type="entry name" value="PHOSPHOKETOLASE-RELATED"/>
    <property type="match status" value="1"/>
</dbReference>
<dbReference type="Pfam" id="PF03894">
    <property type="entry name" value="XFP"/>
    <property type="match status" value="1"/>
</dbReference>
<dbReference type="SUPFAM" id="SSF52518">
    <property type="entry name" value="Thiamin diphosphate-binding fold (THDP-binding)"/>
    <property type="match status" value="2"/>
</dbReference>
<dbReference type="STRING" id="1936003.STSP2_03335"/>
<sequence>MIMDKKLDKMQRIKDRARLCRQSSKAFAKWAAGYGVIRHEDITQTRVHKMADQLAMKGLVDKPEDVYNYLHAADRVASTAMWLVAHMTYARNVYLEGRDLTEEDFKEEPEGHTGGSLNMAIAYAGYLAVNSLTGITRSWLMGQGHCVSAIDSCNLIVGNLTEPYLERYNFTDQGLSRFVRDFYLQKVRPDGYPESPVGSHVNANTAGGMIEGGYLGFAELYYPHMTQPGDRLVTFLSDGAFEEQKGGDWAPRWWRGEDNGLVAPIMISNGRRIDQRTTVTMAGGTEWFREHLELYGFEPIDIDGCDPAAYAWAIWEMEERLIGHKKAVEAGTEKYPVPLPYTIADVPKGFGLPNAGTNAAHNLPLGSKMRGDPQAQQNFNSAVRELWVPEEELNTAVELLNNHSKSDRVQEKDHSIITREVELPSLPAAQWHELEPGKMSSPMRAVDAYFCELVKDNPHLRPRVGNPDEMRSNRMDKTLDFLKHRVTDPEPGAAEAIDGKVVTALNEEAVVCSALANRGGINLVASYEAFAVKMLGAVRQELIFARHQNEVGRPPKWLSVAIFPTSHAWENGKNEVSHQDPTFCEALMNEMADVSRVLFPADSNSAVAAIQRAYQTTGQIWTLVTPKRPVLDVFAHDTASDLAEQGGVCLRMDAKPQVNLTAIGSYQLEAILQASERLDKIGIGHNINYIMEPAKFRQPRDSFEEQAMTSQAIRDKLFPAEVSKRVFISHCRPEPVAGVLRPFDTGTDQTRFMGYMNRGGTLDVFGMMFANRCTWAHVLVNVADLLGKNVDEFLENEEREAVFGNGDPECLRYISHEHVSV</sequence>
<organism evidence="2 3">
    <name type="scientific">Anaerohalosphaera lusitana</name>
    <dbReference type="NCBI Taxonomy" id="1936003"/>
    <lineage>
        <taxon>Bacteria</taxon>
        <taxon>Pseudomonadati</taxon>
        <taxon>Planctomycetota</taxon>
        <taxon>Phycisphaerae</taxon>
        <taxon>Sedimentisphaerales</taxon>
        <taxon>Anaerohalosphaeraceae</taxon>
        <taxon>Anaerohalosphaera</taxon>
    </lineage>
</organism>
<evidence type="ECO:0000313" key="2">
    <source>
        <dbReference type="EMBL" id="AQT70131.1"/>
    </source>
</evidence>
<dbReference type="AlphaFoldDB" id="A0A1U9NQB7"/>
<dbReference type="InterPro" id="IPR009014">
    <property type="entry name" value="Transketo_C/PFOR_II"/>
</dbReference>
<dbReference type="RefSeq" id="WP_418202199.1">
    <property type="nucleotide sequence ID" value="NZ_CP019791.1"/>
</dbReference>
<dbReference type="GO" id="GO:0005975">
    <property type="term" value="P:carbohydrate metabolic process"/>
    <property type="evidence" value="ECO:0007669"/>
    <property type="project" value="InterPro"/>
</dbReference>
<evidence type="ECO:0000313" key="3">
    <source>
        <dbReference type="Proteomes" id="UP000189674"/>
    </source>
</evidence>